<feature type="compositionally biased region" description="Basic and acidic residues" evidence="5">
    <location>
        <begin position="700"/>
        <end position="711"/>
    </location>
</feature>
<feature type="region of interest" description="Disordered" evidence="5">
    <location>
        <begin position="641"/>
        <end position="675"/>
    </location>
</feature>
<feature type="region of interest" description="Disordered" evidence="5">
    <location>
        <begin position="587"/>
        <end position="609"/>
    </location>
</feature>
<evidence type="ECO:0008006" key="9">
    <source>
        <dbReference type="Google" id="ProtNLM"/>
    </source>
</evidence>
<dbReference type="CDD" id="cd02859">
    <property type="entry name" value="E_set_AMPKbeta_like_N"/>
    <property type="match status" value="1"/>
</dbReference>
<evidence type="ECO:0000313" key="7">
    <source>
        <dbReference type="EMBL" id="KAF4312973.1"/>
    </source>
</evidence>
<feature type="compositionally biased region" description="Polar residues" evidence="5">
    <location>
        <begin position="1007"/>
        <end position="1022"/>
    </location>
</feature>
<keyword evidence="3 6" id="KW-1133">Transmembrane helix</keyword>
<evidence type="ECO:0000256" key="6">
    <source>
        <dbReference type="SAM" id="Phobius"/>
    </source>
</evidence>
<protein>
    <recommendedName>
        <fullName evidence="9">AMP-activated protein kinase glycogen-binding domain-containing protein</fullName>
    </recommendedName>
</protein>
<evidence type="ECO:0000313" key="8">
    <source>
        <dbReference type="Proteomes" id="UP000572817"/>
    </source>
</evidence>
<evidence type="ECO:0000256" key="2">
    <source>
        <dbReference type="ARBA" id="ARBA00022692"/>
    </source>
</evidence>
<dbReference type="Proteomes" id="UP000572817">
    <property type="component" value="Unassembled WGS sequence"/>
</dbReference>
<dbReference type="EMBL" id="WWBZ02000001">
    <property type="protein sequence ID" value="KAF4312973.1"/>
    <property type="molecule type" value="Genomic_DNA"/>
</dbReference>
<feature type="transmembrane region" description="Helical" evidence="6">
    <location>
        <begin position="107"/>
        <end position="126"/>
    </location>
</feature>
<gene>
    <name evidence="7" type="ORF">GTA08_BOTSDO00663</name>
</gene>
<feature type="transmembrane region" description="Helical" evidence="6">
    <location>
        <begin position="138"/>
        <end position="159"/>
    </location>
</feature>
<evidence type="ECO:0000256" key="5">
    <source>
        <dbReference type="SAM" id="MobiDB-lite"/>
    </source>
</evidence>
<dbReference type="Gene3D" id="1.20.1250.20">
    <property type="entry name" value="MFS general substrate transporter like domains"/>
    <property type="match status" value="1"/>
</dbReference>
<dbReference type="SUPFAM" id="SSF103473">
    <property type="entry name" value="MFS general substrate transporter"/>
    <property type="match status" value="1"/>
</dbReference>
<feature type="compositionally biased region" description="Basic and acidic residues" evidence="5">
    <location>
        <begin position="955"/>
        <end position="969"/>
    </location>
</feature>
<feature type="compositionally biased region" description="Basic and acidic residues" evidence="5">
    <location>
        <begin position="650"/>
        <end position="667"/>
    </location>
</feature>
<dbReference type="PANTHER" id="PTHR23501:SF55">
    <property type="entry name" value="SIDEROPHORE IRON TRANSPORTER, PUTATIVE (AFU_ORTHOLOGUE AFUA_3G03440)-RELATED"/>
    <property type="match status" value="1"/>
</dbReference>
<dbReference type="AlphaFoldDB" id="A0A8H4NA57"/>
<proteinExistence type="predicted"/>
<feature type="region of interest" description="Disordered" evidence="5">
    <location>
        <begin position="294"/>
        <end position="317"/>
    </location>
</feature>
<dbReference type="PANTHER" id="PTHR23501">
    <property type="entry name" value="MAJOR FACILITATOR SUPERFAMILY"/>
    <property type="match status" value="1"/>
</dbReference>
<feature type="compositionally biased region" description="Low complexity" evidence="5">
    <location>
        <begin position="884"/>
        <end position="902"/>
    </location>
</feature>
<feature type="compositionally biased region" description="Polar residues" evidence="5">
    <location>
        <begin position="923"/>
        <end position="939"/>
    </location>
</feature>
<organism evidence="7 8">
    <name type="scientific">Botryosphaeria dothidea</name>
    <dbReference type="NCBI Taxonomy" id="55169"/>
    <lineage>
        <taxon>Eukaryota</taxon>
        <taxon>Fungi</taxon>
        <taxon>Dikarya</taxon>
        <taxon>Ascomycota</taxon>
        <taxon>Pezizomycotina</taxon>
        <taxon>Dothideomycetes</taxon>
        <taxon>Dothideomycetes incertae sedis</taxon>
        <taxon>Botryosphaeriales</taxon>
        <taxon>Botryosphaeriaceae</taxon>
        <taxon>Botryosphaeria</taxon>
    </lineage>
</organism>
<dbReference type="Gene3D" id="2.60.40.10">
    <property type="entry name" value="Immunoglobulins"/>
    <property type="match status" value="1"/>
</dbReference>
<reference evidence="7" key="1">
    <citation type="submission" date="2020-04" db="EMBL/GenBank/DDBJ databases">
        <title>Genome Assembly and Annotation of Botryosphaeria dothidea sdau 11-99, a Latent Pathogen of Apple Fruit Ring Rot in China.</title>
        <authorList>
            <person name="Yu C."/>
            <person name="Diao Y."/>
            <person name="Lu Q."/>
            <person name="Zhao J."/>
            <person name="Cui S."/>
            <person name="Peng C."/>
            <person name="He B."/>
            <person name="Liu H."/>
        </authorList>
    </citation>
    <scope>NUCLEOTIDE SEQUENCE [LARGE SCALE GENOMIC DNA]</scope>
    <source>
        <strain evidence="7">Sdau11-99</strain>
    </source>
</reference>
<feature type="compositionally biased region" description="Basic and acidic residues" evidence="5">
    <location>
        <begin position="721"/>
        <end position="730"/>
    </location>
</feature>
<dbReference type="GO" id="GO:0005886">
    <property type="term" value="C:plasma membrane"/>
    <property type="evidence" value="ECO:0007669"/>
    <property type="project" value="TreeGrafter"/>
</dbReference>
<feature type="compositionally biased region" description="Basic and acidic residues" evidence="5">
    <location>
        <begin position="294"/>
        <end position="306"/>
    </location>
</feature>
<keyword evidence="4 6" id="KW-0472">Membrane</keyword>
<comment type="subcellular location">
    <subcellularLocation>
        <location evidence="1">Membrane</location>
        <topology evidence="1">Multi-pass membrane protein</topology>
    </subcellularLocation>
</comment>
<dbReference type="GO" id="GO:0022857">
    <property type="term" value="F:transmembrane transporter activity"/>
    <property type="evidence" value="ECO:0007669"/>
    <property type="project" value="TreeGrafter"/>
</dbReference>
<comment type="caution">
    <text evidence="7">The sequence shown here is derived from an EMBL/GenBank/DDBJ whole genome shotgun (WGS) entry which is preliminary data.</text>
</comment>
<feature type="region of interest" description="Disordered" evidence="5">
    <location>
        <begin position="437"/>
        <end position="462"/>
    </location>
</feature>
<keyword evidence="8" id="KW-1185">Reference proteome</keyword>
<sequence>MTTAPLSACATSSFKSHLLLPILTIITSMVSTVMTYQVSKLIDAFGRAEGFICGPLQHSRFDSLRCLFRHLHLLWKARVFKTIGNTSSDYVATVIVSDMTALVSREFYHGLTALPFLATGFAGPAIADRLLDASNWRWGYGVFSITTPLVLCLLLYFLFTKQKEAENFQVASESPIPKGLKKQALYWFREFDGMSPSFSGRNNIAVVLAFKAFFVDLGGAVRSAVSGVVWANLLSRYLEENLPNAEKSKVKVIFANLKTELSYEVGSPERDAIAAMAAARWLAFGWRLAGTGHPDCKPRRAPRRELGASASGQGTFPSLHTAQQATQNRNAAPACADLRITRTMPPPLSSLEPSHCIPFKLHAQQALLTRQQNNTLTAGKLPVLYAPSSRARSPTAIVYSHCSTASRYTPHISSIAMPLRKHDAKRRGLYLKPAASEADLRGTSRPPQTIKYPVSSSKSTSSFRLHRPSHYLTRQTSAPDEMDLSRPKVPVVIIFSVPGTQPPVYVASSLTNPAWEPLEMSVKEGRTPSGDLVFEKSFDAVESGEYQYKFRLGPGDWWVCDENAPIVSDDAGNRNNLLIVKPLKSPTVENHEASSMHSTSSAPEAAAEDPPIAEALKDGEGSRSSHDAAPEPIPVTVFEKATHSEQPFYDGKKRGSLHEDPGKRTADAEPDAEYEPPVALSNHVKSDSETTRPIPAVVLEKTDDRPVHGDDLGANSSQGQKEAHEKRAADAEPDEVIVSGDVQEPAAPVDFAAAEDQCPLLPHEKLDLEPESDEAPLLPHERSASVSSEDDDEVVSSADFAPVEFDGDTPLFRHESISLSSPDSPPRSPSHPHSRSHTSLKDIMAEEDLNDPSLEPFPTRRDTIIEHIQGLANRLEEDRSVPEDSSVSSPHRSDSRSSSSDHLPPPSPLDSIQEDQELEVEDTTQLPQSTPAEPTSEQSAPAVPVGAVPTSPLTPKDEERGSTRLDRADSVVTVTAQEHTKDDKGATHDTDGSKDTPRSSDSEASEQKQQQPTHLQPSSASITDVDRPATPRSTRITPERKHSSFLINFWNSLFGSWLGPVVRWFSRVCGGKGRATILAVTIGVVVAAYSYQSTLLDARSPAAGNEQLRRP</sequence>
<dbReference type="SUPFAM" id="SSF81296">
    <property type="entry name" value="E set domains"/>
    <property type="match status" value="1"/>
</dbReference>
<dbReference type="InterPro" id="IPR036259">
    <property type="entry name" value="MFS_trans_sf"/>
</dbReference>
<dbReference type="InterPro" id="IPR013783">
    <property type="entry name" value="Ig-like_fold"/>
</dbReference>
<evidence type="ECO:0000256" key="1">
    <source>
        <dbReference type="ARBA" id="ARBA00004141"/>
    </source>
</evidence>
<feature type="compositionally biased region" description="Basic and acidic residues" evidence="5">
    <location>
        <begin position="978"/>
        <end position="1001"/>
    </location>
</feature>
<evidence type="ECO:0000256" key="4">
    <source>
        <dbReference type="ARBA" id="ARBA00023136"/>
    </source>
</evidence>
<name>A0A8H4NA57_9PEZI</name>
<dbReference type="OrthoDB" id="5350410at2759"/>
<accession>A0A8H4NA57</accession>
<evidence type="ECO:0000256" key="3">
    <source>
        <dbReference type="ARBA" id="ARBA00022989"/>
    </source>
</evidence>
<feature type="transmembrane region" description="Helical" evidence="6">
    <location>
        <begin position="18"/>
        <end position="38"/>
    </location>
</feature>
<keyword evidence="2 6" id="KW-0812">Transmembrane</keyword>
<feature type="region of interest" description="Disordered" evidence="5">
    <location>
        <begin position="699"/>
        <end position="1037"/>
    </location>
</feature>
<dbReference type="InterPro" id="IPR014756">
    <property type="entry name" value="Ig_E-set"/>
</dbReference>
<feature type="compositionally biased region" description="Acidic residues" evidence="5">
    <location>
        <begin position="912"/>
        <end position="922"/>
    </location>
</feature>